<evidence type="ECO:0000256" key="11">
    <source>
        <dbReference type="ARBA" id="ARBA00065434"/>
    </source>
</evidence>
<evidence type="ECO:0000313" key="18">
    <source>
        <dbReference type="EMBL" id="BES92221.1"/>
    </source>
</evidence>
<dbReference type="GO" id="GO:0032259">
    <property type="term" value="P:methylation"/>
    <property type="evidence" value="ECO:0007669"/>
    <property type="project" value="UniProtKB-KW"/>
</dbReference>
<evidence type="ECO:0000256" key="5">
    <source>
        <dbReference type="ARBA" id="ARBA00022679"/>
    </source>
</evidence>
<evidence type="ECO:0000256" key="8">
    <source>
        <dbReference type="ARBA" id="ARBA00022884"/>
    </source>
</evidence>
<evidence type="ECO:0000256" key="9">
    <source>
        <dbReference type="ARBA" id="ARBA00050985"/>
    </source>
</evidence>
<name>A0ABN7AMW2_9HEMI</name>
<evidence type="ECO:0000256" key="6">
    <source>
        <dbReference type="ARBA" id="ARBA00022691"/>
    </source>
</evidence>
<protein>
    <recommendedName>
        <fullName evidence="13">tRNA (guanine(10)-N(2))-methyltransferase TRMT11</fullName>
        <ecNumber evidence="12">2.1.1.214</ecNumber>
    </recommendedName>
    <alternativeName>
        <fullName evidence="14">tRNA methyltransferase 11 homolog</fullName>
    </alternativeName>
</protein>
<evidence type="ECO:0000256" key="7">
    <source>
        <dbReference type="ARBA" id="ARBA00022694"/>
    </source>
</evidence>
<dbReference type="Pfam" id="PF01170">
    <property type="entry name" value="UPF0020"/>
    <property type="match status" value="1"/>
</dbReference>
<evidence type="ECO:0000256" key="2">
    <source>
        <dbReference type="ARBA" id="ARBA00022490"/>
    </source>
</evidence>
<evidence type="ECO:0000256" key="3">
    <source>
        <dbReference type="ARBA" id="ARBA00022555"/>
    </source>
</evidence>
<reference evidence="18 19" key="1">
    <citation type="submission" date="2023-09" db="EMBL/GenBank/DDBJ databases">
        <title>Nesidiocoris tenuis whole genome shotgun sequence.</title>
        <authorList>
            <person name="Shibata T."/>
            <person name="Shimoda M."/>
            <person name="Kobayashi T."/>
            <person name="Uehara T."/>
        </authorList>
    </citation>
    <scope>NUCLEOTIDE SEQUENCE [LARGE SCALE GENOMIC DNA]</scope>
    <source>
        <strain evidence="18 19">Japan</strain>
    </source>
</reference>
<dbReference type="PROSITE" id="PS00092">
    <property type="entry name" value="N6_MTASE"/>
    <property type="match status" value="1"/>
</dbReference>
<evidence type="ECO:0000259" key="16">
    <source>
        <dbReference type="Pfam" id="PF01170"/>
    </source>
</evidence>
<evidence type="ECO:0000256" key="14">
    <source>
        <dbReference type="ARBA" id="ARBA00075308"/>
    </source>
</evidence>
<evidence type="ECO:0000256" key="13">
    <source>
        <dbReference type="ARBA" id="ARBA00067484"/>
    </source>
</evidence>
<gene>
    <name evidence="18" type="ORF">NTJ_05029</name>
</gene>
<comment type="function">
    <text evidence="10">Catalytic subunit of the TRMT11-TRM112 methyltransferase complex, that specifically mediates the S-adenosyl-L-methionine-dependent N(2)-methylation of guanosine nucleotide at position 10 (m2G10) in tRNAs. This is one of the major tRNA (guanine-N(2))-methyltransferases.</text>
</comment>
<comment type="similarity">
    <text evidence="15">Belongs to the class I-like SAM-binding methyltransferase superfamily. TRM11 methyltransferase family.</text>
</comment>
<feature type="domain" description="Ribosomal RNA large subunit methyltransferase K/L-like methyltransferase" evidence="16">
    <location>
        <begin position="187"/>
        <end position="325"/>
    </location>
</feature>
<keyword evidence="6 15" id="KW-0949">S-adenosyl-L-methionine</keyword>
<keyword evidence="4 15" id="KW-0489">Methyltransferase</keyword>
<dbReference type="SUPFAM" id="SSF53335">
    <property type="entry name" value="S-adenosyl-L-methionine-dependent methyltransferases"/>
    <property type="match status" value="1"/>
</dbReference>
<dbReference type="InterPro" id="IPR059073">
    <property type="entry name" value="TRMT11_N"/>
</dbReference>
<keyword evidence="7 15" id="KW-0819">tRNA processing</keyword>
<dbReference type="Pfam" id="PF25904">
    <property type="entry name" value="Tmrp11_N"/>
    <property type="match status" value="1"/>
</dbReference>
<dbReference type="EC" id="2.1.1.214" evidence="12"/>
<dbReference type="GO" id="GO:0008168">
    <property type="term" value="F:methyltransferase activity"/>
    <property type="evidence" value="ECO:0007669"/>
    <property type="project" value="UniProtKB-KW"/>
</dbReference>
<evidence type="ECO:0000256" key="12">
    <source>
        <dbReference type="ARBA" id="ARBA00066937"/>
    </source>
</evidence>
<dbReference type="PROSITE" id="PS51627">
    <property type="entry name" value="SAM_MT_TRM11"/>
    <property type="match status" value="1"/>
</dbReference>
<accession>A0ABN7AMW2</accession>
<evidence type="ECO:0000256" key="15">
    <source>
        <dbReference type="PROSITE-ProRule" id="PRU00959"/>
    </source>
</evidence>
<dbReference type="InterPro" id="IPR000241">
    <property type="entry name" value="RlmKL-like_Mtase"/>
</dbReference>
<organism evidence="18 19">
    <name type="scientific">Nesidiocoris tenuis</name>
    <dbReference type="NCBI Taxonomy" id="355587"/>
    <lineage>
        <taxon>Eukaryota</taxon>
        <taxon>Metazoa</taxon>
        <taxon>Ecdysozoa</taxon>
        <taxon>Arthropoda</taxon>
        <taxon>Hexapoda</taxon>
        <taxon>Insecta</taxon>
        <taxon>Pterygota</taxon>
        <taxon>Neoptera</taxon>
        <taxon>Paraneoptera</taxon>
        <taxon>Hemiptera</taxon>
        <taxon>Heteroptera</taxon>
        <taxon>Panheteroptera</taxon>
        <taxon>Cimicomorpha</taxon>
        <taxon>Miridae</taxon>
        <taxon>Dicyphina</taxon>
        <taxon>Nesidiocoris</taxon>
    </lineage>
</organism>
<dbReference type="PANTHER" id="PTHR13370">
    <property type="entry name" value="RNA METHYLASE-RELATED"/>
    <property type="match status" value="1"/>
</dbReference>
<evidence type="ECO:0000256" key="4">
    <source>
        <dbReference type="ARBA" id="ARBA00022603"/>
    </source>
</evidence>
<dbReference type="Proteomes" id="UP001307889">
    <property type="component" value="Chromosome 3"/>
</dbReference>
<keyword evidence="19" id="KW-1185">Reference proteome</keyword>
<dbReference type="PIRSF" id="PIRSF017259">
    <property type="entry name" value="tRNA_mtfrase_TRM11"/>
    <property type="match status" value="1"/>
</dbReference>
<keyword evidence="3 15" id="KW-0820">tRNA-binding</keyword>
<feature type="domain" description="tRNA (guanine(10)-N(2))-methyltransferase TRMT11 N-terminal" evidence="17">
    <location>
        <begin position="6"/>
        <end position="177"/>
    </location>
</feature>
<comment type="subcellular location">
    <subcellularLocation>
        <location evidence="1">Cytoplasm</location>
    </subcellularLocation>
</comment>
<dbReference type="InterPro" id="IPR016691">
    <property type="entry name" value="TRMT11"/>
</dbReference>
<dbReference type="Gene3D" id="3.40.50.150">
    <property type="entry name" value="Vaccinia Virus protein VP39"/>
    <property type="match status" value="1"/>
</dbReference>
<comment type="subunit">
    <text evidence="11">Part of the heterodimeric TRMT11-TRM112 methyltransferase complex; this complex forms an active tRNA methyltransferase, where TRMT112 acts as an activator of the catalytic subunit TRMT11.</text>
</comment>
<dbReference type="InterPro" id="IPR002052">
    <property type="entry name" value="DNA_methylase_N6_adenine_CS"/>
</dbReference>
<sequence>MTGTLKKYLMWFANEHLDFRLQEITSIAKLLGVTMRWLRNPTNDPFWIAELSNEEDVKRLASRSVTLRYGIELWSHSDNPIHFHDTLRRLPSNVLEPYARPEVSFKVKVEVFGSSQTQEEKVQRIESFSYLGLRGPVKLNKPDVAFQYIEFYGLDDKNVPDQPYDYYFGRIVTEGQRDLISKLSLKKRIFIGNTSMDSQLSLIMANQGLVKNGSFVFDPFVGSGSLLVAAAQFGGYVLGADIDYLMLHGRSAPTRKQARHKPRHEESVMANMKQYGLSSQYVDLVIADFSLPLWSKTLQLDAIITDPPYGVREAMERLGTTKENKKISEKHLATHMPSKVQYTMTQLLHDLLVFAARHLRIDGRLVTWVPVIRSEYEETNLPKHECLRLLDNSEQILSTNASRRLLTYEKLKEPMEDDDSRRIIVEEEESFRQKYAKLIEQVKRPKSEFGLNGKKSKNLGD</sequence>
<evidence type="ECO:0000256" key="1">
    <source>
        <dbReference type="ARBA" id="ARBA00004496"/>
    </source>
</evidence>
<comment type="catalytic activity">
    <reaction evidence="9">
        <text>guanosine(10) in tRNA + S-adenosyl-L-methionine = N(2)-methylguanosine(10) in tRNA + S-adenosyl-L-homocysteine + H(+)</text>
        <dbReference type="Rhea" id="RHEA:43128"/>
        <dbReference type="Rhea" id="RHEA-COMP:10355"/>
        <dbReference type="Rhea" id="RHEA-COMP:10357"/>
        <dbReference type="ChEBI" id="CHEBI:15378"/>
        <dbReference type="ChEBI" id="CHEBI:57856"/>
        <dbReference type="ChEBI" id="CHEBI:59789"/>
        <dbReference type="ChEBI" id="CHEBI:74269"/>
        <dbReference type="ChEBI" id="CHEBI:74481"/>
        <dbReference type="EC" id="2.1.1.214"/>
    </reaction>
    <physiologicalReaction direction="left-to-right" evidence="9">
        <dbReference type="Rhea" id="RHEA:43129"/>
    </physiologicalReaction>
</comment>
<proteinExistence type="inferred from homology"/>
<dbReference type="EMBL" id="AP028911">
    <property type="protein sequence ID" value="BES92221.1"/>
    <property type="molecule type" value="Genomic_DNA"/>
</dbReference>
<keyword evidence="2" id="KW-0963">Cytoplasm</keyword>
<dbReference type="InterPro" id="IPR029063">
    <property type="entry name" value="SAM-dependent_MTases_sf"/>
</dbReference>
<evidence type="ECO:0000313" key="19">
    <source>
        <dbReference type="Proteomes" id="UP001307889"/>
    </source>
</evidence>
<evidence type="ECO:0000256" key="10">
    <source>
        <dbReference type="ARBA" id="ARBA00056270"/>
    </source>
</evidence>
<keyword evidence="8 15" id="KW-0694">RNA-binding</keyword>
<dbReference type="PANTHER" id="PTHR13370:SF3">
    <property type="entry name" value="TRNA (GUANINE(10)-N2)-METHYLTRANSFERASE HOMOLOG"/>
    <property type="match status" value="1"/>
</dbReference>
<keyword evidence="5 15" id="KW-0808">Transferase</keyword>
<evidence type="ECO:0000259" key="17">
    <source>
        <dbReference type="Pfam" id="PF25904"/>
    </source>
</evidence>